<dbReference type="Gene3D" id="3.40.50.2300">
    <property type="match status" value="1"/>
</dbReference>
<name>A0A556MJ69_9FLAO</name>
<dbReference type="EMBL" id="VLPL01000010">
    <property type="protein sequence ID" value="TSJ39961.1"/>
    <property type="molecule type" value="Genomic_DNA"/>
</dbReference>
<dbReference type="OrthoDB" id="2168082at2"/>
<proteinExistence type="predicted"/>
<dbReference type="SMART" id="SM00448">
    <property type="entry name" value="REC"/>
    <property type="match status" value="1"/>
</dbReference>
<protein>
    <submittedName>
        <fullName evidence="4">Response regulator transcription factor</fullName>
    </submittedName>
</protein>
<gene>
    <name evidence="4" type="ORF">FO442_16775</name>
</gene>
<sequence>MKKVLIIDDEQRTRELIAKMIESFDLDIQTFPVGENVQSGLAAIKEIQPDLVFLDIQMPDGTGFDLLKSVPEKNFEVIFITAHEEFAIKAIKFSALDYILKPVDPEELRGALERALESMKEADTKQEPQFEALQNNIQPNQKRRLVLKTQESVHVVDLDHIIRCEADRNYTSFFLTEGKKILVSRTLKDYETLLSGHNFLRVQQSHLINLNFVDRYDKGNGGAVVMKDGSEVPLSPAKRDIFFQILESL</sequence>
<evidence type="ECO:0000313" key="5">
    <source>
        <dbReference type="Proteomes" id="UP000316008"/>
    </source>
</evidence>
<evidence type="ECO:0000259" key="2">
    <source>
        <dbReference type="PROSITE" id="PS50110"/>
    </source>
</evidence>
<dbReference type="InterPro" id="IPR007492">
    <property type="entry name" value="LytTR_DNA-bd_dom"/>
</dbReference>
<dbReference type="AlphaFoldDB" id="A0A556MJ69"/>
<dbReference type="PANTHER" id="PTHR37299:SF1">
    <property type="entry name" value="STAGE 0 SPORULATION PROTEIN A HOMOLOG"/>
    <property type="match status" value="1"/>
</dbReference>
<feature type="modified residue" description="4-aspartylphosphate" evidence="1">
    <location>
        <position position="55"/>
    </location>
</feature>
<organism evidence="4 5">
    <name type="scientific">Fluviicola chungangensis</name>
    <dbReference type="NCBI Taxonomy" id="2597671"/>
    <lineage>
        <taxon>Bacteria</taxon>
        <taxon>Pseudomonadati</taxon>
        <taxon>Bacteroidota</taxon>
        <taxon>Flavobacteriia</taxon>
        <taxon>Flavobacteriales</taxon>
        <taxon>Crocinitomicaceae</taxon>
        <taxon>Fluviicola</taxon>
    </lineage>
</organism>
<evidence type="ECO:0000259" key="3">
    <source>
        <dbReference type="PROSITE" id="PS50930"/>
    </source>
</evidence>
<evidence type="ECO:0000313" key="4">
    <source>
        <dbReference type="EMBL" id="TSJ39961.1"/>
    </source>
</evidence>
<dbReference type="InterPro" id="IPR046947">
    <property type="entry name" value="LytR-like"/>
</dbReference>
<dbReference type="InterPro" id="IPR001789">
    <property type="entry name" value="Sig_transdc_resp-reg_receiver"/>
</dbReference>
<feature type="domain" description="HTH LytTR-type" evidence="3">
    <location>
        <begin position="145"/>
        <end position="248"/>
    </location>
</feature>
<dbReference type="Pfam" id="PF04397">
    <property type="entry name" value="LytTR"/>
    <property type="match status" value="1"/>
</dbReference>
<dbReference type="InterPro" id="IPR011006">
    <property type="entry name" value="CheY-like_superfamily"/>
</dbReference>
<accession>A0A556MJ69</accession>
<feature type="domain" description="Response regulatory" evidence="2">
    <location>
        <begin position="3"/>
        <end position="116"/>
    </location>
</feature>
<reference evidence="4 5" key="1">
    <citation type="submission" date="2019-07" db="EMBL/GenBank/DDBJ databases">
        <authorList>
            <person name="Huq M.A."/>
        </authorList>
    </citation>
    <scope>NUCLEOTIDE SEQUENCE [LARGE SCALE GENOMIC DNA]</scope>
    <source>
        <strain evidence="4 5">MAH-3</strain>
    </source>
</reference>
<dbReference type="CDD" id="cd17536">
    <property type="entry name" value="REC_YesN-like"/>
    <property type="match status" value="1"/>
</dbReference>
<dbReference type="GO" id="GO:0000156">
    <property type="term" value="F:phosphorelay response regulator activity"/>
    <property type="evidence" value="ECO:0007669"/>
    <property type="project" value="InterPro"/>
</dbReference>
<keyword evidence="1" id="KW-0597">Phosphoprotein</keyword>
<dbReference type="PROSITE" id="PS50110">
    <property type="entry name" value="RESPONSE_REGULATORY"/>
    <property type="match status" value="1"/>
</dbReference>
<dbReference type="PROSITE" id="PS50930">
    <property type="entry name" value="HTH_LYTTR"/>
    <property type="match status" value="1"/>
</dbReference>
<dbReference type="SUPFAM" id="SSF52172">
    <property type="entry name" value="CheY-like"/>
    <property type="match status" value="1"/>
</dbReference>
<dbReference type="GO" id="GO:0003677">
    <property type="term" value="F:DNA binding"/>
    <property type="evidence" value="ECO:0007669"/>
    <property type="project" value="InterPro"/>
</dbReference>
<dbReference type="PANTHER" id="PTHR37299">
    <property type="entry name" value="TRANSCRIPTIONAL REGULATOR-RELATED"/>
    <property type="match status" value="1"/>
</dbReference>
<evidence type="ECO:0000256" key="1">
    <source>
        <dbReference type="PROSITE-ProRule" id="PRU00169"/>
    </source>
</evidence>
<dbReference type="SMART" id="SM00850">
    <property type="entry name" value="LytTR"/>
    <property type="match status" value="1"/>
</dbReference>
<dbReference type="RefSeq" id="WP_144334377.1">
    <property type="nucleotide sequence ID" value="NZ_VLPL01000010.1"/>
</dbReference>
<dbReference type="Pfam" id="PF00072">
    <property type="entry name" value="Response_reg"/>
    <property type="match status" value="1"/>
</dbReference>
<dbReference type="Gene3D" id="2.40.50.1020">
    <property type="entry name" value="LytTr DNA-binding domain"/>
    <property type="match status" value="1"/>
</dbReference>
<keyword evidence="5" id="KW-1185">Reference proteome</keyword>
<dbReference type="Proteomes" id="UP000316008">
    <property type="component" value="Unassembled WGS sequence"/>
</dbReference>
<comment type="caution">
    <text evidence="4">The sequence shown here is derived from an EMBL/GenBank/DDBJ whole genome shotgun (WGS) entry which is preliminary data.</text>
</comment>